<evidence type="ECO:0000313" key="6">
    <source>
        <dbReference type="EMBL" id="CAG7612342.1"/>
    </source>
</evidence>
<dbReference type="InterPro" id="IPR047187">
    <property type="entry name" value="SF1_C_Upf1"/>
</dbReference>
<dbReference type="InterPro" id="IPR041679">
    <property type="entry name" value="DNA2/NAM7-like_C"/>
</dbReference>
<dbReference type="InterPro" id="IPR003593">
    <property type="entry name" value="AAA+_ATPase"/>
</dbReference>
<evidence type="ECO:0000256" key="4">
    <source>
        <dbReference type="ARBA" id="ARBA00022840"/>
    </source>
</evidence>
<dbReference type="RefSeq" id="WP_218115163.1">
    <property type="nucleotide sequence ID" value="NZ_CAJVAP010000016.1"/>
</dbReference>
<dbReference type="Proteomes" id="UP000693892">
    <property type="component" value="Unassembled WGS sequence"/>
</dbReference>
<comment type="caution">
    <text evidence="6">The sequence shown here is derived from an EMBL/GenBank/DDBJ whole genome shotgun (WGS) entry which is preliminary data.</text>
</comment>
<dbReference type="Pfam" id="PF13604">
    <property type="entry name" value="AAA_30"/>
    <property type="match status" value="1"/>
</dbReference>
<organism evidence="6 7">
    <name type="scientific">Leucobacter soli</name>
    <dbReference type="NCBI Taxonomy" id="2812850"/>
    <lineage>
        <taxon>Bacteria</taxon>
        <taxon>Bacillati</taxon>
        <taxon>Actinomycetota</taxon>
        <taxon>Actinomycetes</taxon>
        <taxon>Micrococcales</taxon>
        <taxon>Microbacteriaceae</taxon>
        <taxon>Leucobacter</taxon>
    </lineage>
</organism>
<dbReference type="InterPro" id="IPR050534">
    <property type="entry name" value="Coronavir_polyprotein_1ab"/>
</dbReference>
<dbReference type="CDD" id="cd17934">
    <property type="entry name" value="DEXXQc_Upf1-like"/>
    <property type="match status" value="1"/>
</dbReference>
<dbReference type="AlphaFoldDB" id="A0A916K0U4"/>
<keyword evidence="7" id="KW-1185">Reference proteome</keyword>
<dbReference type="GO" id="GO:0016787">
    <property type="term" value="F:hydrolase activity"/>
    <property type="evidence" value="ECO:0007669"/>
    <property type="project" value="UniProtKB-KW"/>
</dbReference>
<dbReference type="PANTHER" id="PTHR43788:SF8">
    <property type="entry name" value="DNA-BINDING PROTEIN SMUBP-2"/>
    <property type="match status" value="1"/>
</dbReference>
<name>A0A916K0U4_9MICO</name>
<dbReference type="SMART" id="SM00382">
    <property type="entry name" value="AAA"/>
    <property type="match status" value="1"/>
</dbReference>
<evidence type="ECO:0000256" key="3">
    <source>
        <dbReference type="ARBA" id="ARBA00022806"/>
    </source>
</evidence>
<keyword evidence="1" id="KW-0547">Nucleotide-binding</keyword>
<dbReference type="Pfam" id="PF13087">
    <property type="entry name" value="AAA_12"/>
    <property type="match status" value="1"/>
</dbReference>
<dbReference type="GO" id="GO:0043139">
    <property type="term" value="F:5'-3' DNA helicase activity"/>
    <property type="evidence" value="ECO:0007669"/>
    <property type="project" value="TreeGrafter"/>
</dbReference>
<protein>
    <recommendedName>
        <fullName evidence="5">AAA+ ATPase domain-containing protein</fullName>
    </recommendedName>
</protein>
<keyword evidence="4" id="KW-0067">ATP-binding</keyword>
<dbReference type="CDD" id="cd18808">
    <property type="entry name" value="SF1_C_Upf1"/>
    <property type="match status" value="1"/>
</dbReference>
<dbReference type="NCBIfam" id="TIGR03491">
    <property type="entry name" value="TM0106 family RecB-like putative nuclease"/>
    <property type="match status" value="1"/>
</dbReference>
<dbReference type="InterPro" id="IPR038720">
    <property type="entry name" value="YprB_RNase_H-like_dom"/>
</dbReference>
<dbReference type="EMBL" id="CAJVAP010000016">
    <property type="protein sequence ID" value="CAG7612342.1"/>
    <property type="molecule type" value="Genomic_DNA"/>
</dbReference>
<keyword evidence="2" id="KW-0378">Hydrolase</keyword>
<reference evidence="6" key="1">
    <citation type="submission" date="2021-06" db="EMBL/GenBank/DDBJ databases">
        <authorList>
            <person name="Criscuolo A."/>
        </authorList>
    </citation>
    <scope>NUCLEOTIDE SEQUENCE</scope>
    <source>
        <strain evidence="6">CIP111803</strain>
    </source>
</reference>
<dbReference type="GO" id="GO:0005524">
    <property type="term" value="F:ATP binding"/>
    <property type="evidence" value="ECO:0007669"/>
    <property type="project" value="UniProtKB-KW"/>
</dbReference>
<gene>
    <name evidence="6" type="ORF">LEUCIP111803_01553</name>
</gene>
<dbReference type="Pfam" id="PF13482">
    <property type="entry name" value="RNase_H_2"/>
    <property type="match status" value="1"/>
</dbReference>
<evidence type="ECO:0000256" key="2">
    <source>
        <dbReference type="ARBA" id="ARBA00022801"/>
    </source>
</evidence>
<evidence type="ECO:0000313" key="7">
    <source>
        <dbReference type="Proteomes" id="UP000693892"/>
    </source>
</evidence>
<keyword evidence="3" id="KW-0347">Helicase</keyword>
<sequence length="1233" mass="132143">MFVQEADGGGVRIVTSASDLTAASTCEFAFLRRVDAKLGRDVEVPADDDAMLERAARLGDAHEERVLAAYRESYGEGASGRAGGVVEIPRPASMSAVALDEVAELTRTALLGGAGIVFQATFFDVAQRPEDPEAGDPALAFVGFADFLRRTESGEYEVQDTKLARRVKVTALMQLAAYAEQLERVGIPVASEAVLILGDGARSTHRLADISPVFRARRSRLHEILLDRARAVGADGRRESAAPVAWGAADITACGRCEVCAPEVERTRDPLLIAGIRGVQRDRLLAAGLQTIDAVAEALPAIGSGDIQVEGIGRAVLERLAWQATLQVGAVPGEAPPVRVADPGALAAIPKPDPGDLFFDFEGDPLYREPGEEGSARWGLDYLFGMVDATERFTPIWAHDLDAERRALEEFLAFVADRRRRHPGMRIYHYAAYERTHLLSIAARHGVGEAEVDQLLREHVLVDLYPIVRRALRIGSRSYSIKKLEPLYMGDELRDQSGVTSGDQSITEYAEASAALGSGDESTRAEGRARLEAIADYNRYDCVSTLRLRDWLLRIAAEHGVEPGTDAHADAAELGTRTGSGREDEGGPELELSAVATALARHASLASDPRDRRAAALAGSAIDYYEREQKSFWWAHYARLIDPIEDWADTRDVMVVDAEKSEVEEDWQAPVGRQRKHRRRLRLRGGIAPGSSLKEGGDVYLAYDYPPPFGPQRGAAPGARGAMLVKILELHDDGVTIEETRSDDLPEYGRLPVALTPGPPPRPGAQKQAIEEWGRELAAALDQGHFPADPVVDIMRRVPPRLVGGAPLVDPGSAEALAAADGAEDHRTIGAVVASLRGLHRSALAVQGPPGTGKTYLAARVIRTLVERDGWRIGIVAQSHKVVENVLEGVISAGLDPARAGKVPQGGRLDPGAPLPGYTVLRPNGHDAFMHGHRQAGRGAVIGGTAWDFANPARVARKSLDLLVIDEAGQFSLAPTIAASVAAERLLLLGDPQQLPQVSQGSHPEPVDTSALGWLLGEHDTLPESAGYFLAETRRMRTELADVVSELSYEGRLHTHTTAELREVDGAGAAGLVWHAVEHFGNSTSSVEEAAEVVRIARASLSGTLHEPGEAPRALGSEDVIVVAPYNAQVECVAEALIAAGLEGIRVGTVDKFQGQEAAIAIVTLAASSADDVPRGLEFLLMRNRLNVAISRAQWAAHLVSSTRLGQGLPSTSEGVAALSGYLRLTERGTRAA</sequence>
<dbReference type="InterPro" id="IPR019993">
    <property type="entry name" value="RecB_nuclease_TM0106_put"/>
</dbReference>
<accession>A0A916K0U4</accession>
<proteinExistence type="predicted"/>
<evidence type="ECO:0000259" key="5">
    <source>
        <dbReference type="SMART" id="SM00382"/>
    </source>
</evidence>
<dbReference type="PANTHER" id="PTHR43788">
    <property type="entry name" value="DNA2/NAM7 HELICASE FAMILY MEMBER"/>
    <property type="match status" value="1"/>
</dbReference>
<feature type="domain" description="AAA+ ATPase" evidence="5">
    <location>
        <begin position="840"/>
        <end position="1127"/>
    </location>
</feature>
<evidence type="ECO:0000256" key="1">
    <source>
        <dbReference type="ARBA" id="ARBA00022741"/>
    </source>
</evidence>